<protein>
    <submittedName>
        <fullName evidence="1">Uncharacterized protein</fullName>
    </submittedName>
</protein>
<accession>A0ACB9IM91</accession>
<comment type="caution">
    <text evidence="1">The sequence shown here is derived from an EMBL/GenBank/DDBJ whole genome shotgun (WGS) entry which is preliminary data.</text>
</comment>
<sequence>MLFQNRPAIRLSSIENEKGIQVDPVKIEAISNWEVPKTPTEVRSFLGLVGYYRRFIKDFSRIAVPLTALTRKAIKYEWGPKQSEAFETLKQKLTQAPILSFPEDHKSLKYVFSQKELNMRQRRWMEVLNDYDCEICYHEGKANVVADALSQKEHEKPKRVRALRLDLQVSLISQIKEAQILALKEANLENEGMIGRIEQLVKGNEDILRMNKRIWVPIYGDLRGEILEEAHKSKYTMNPGGDKMYKNLKPEYSWIGMKKHIADYHTSIQVAPFETLYGRKCRTPVCWAEIGENQLSGLEIIQETTDNILQIWERLKTASGRQKSYADRRRKPLEFNIGDNVLLKVSLWKGVVRFGKKRKLSPRFVGPFKILERIGPVAYRLELLIEMNGVHDVFHVSNLRKCLADETLAIPLQDVVMDERLKFVEQPLQIEERACVSPVDAWGLADRQEKPTRSAKDVWSACTLALDTCQACVKVGGSGPPGIWLRSATRQLSAYK</sequence>
<gene>
    <name evidence="1" type="ORF">L1987_24874</name>
</gene>
<evidence type="ECO:0000313" key="1">
    <source>
        <dbReference type="EMBL" id="KAI3808911.1"/>
    </source>
</evidence>
<name>A0ACB9IM91_9ASTR</name>
<reference evidence="2" key="1">
    <citation type="journal article" date="2022" name="Mol. Ecol. Resour.">
        <title>The genomes of chicory, endive, great burdock and yacon provide insights into Asteraceae palaeo-polyploidization history and plant inulin production.</title>
        <authorList>
            <person name="Fan W."/>
            <person name="Wang S."/>
            <person name="Wang H."/>
            <person name="Wang A."/>
            <person name="Jiang F."/>
            <person name="Liu H."/>
            <person name="Zhao H."/>
            <person name="Xu D."/>
            <person name="Zhang Y."/>
        </authorList>
    </citation>
    <scope>NUCLEOTIDE SEQUENCE [LARGE SCALE GENOMIC DNA]</scope>
    <source>
        <strain evidence="2">cv. Yunnan</strain>
    </source>
</reference>
<reference evidence="1 2" key="2">
    <citation type="journal article" date="2022" name="Mol. Ecol. Resour.">
        <title>The genomes of chicory, endive, great burdock and yacon provide insights into Asteraceae paleo-polyploidization history and plant inulin production.</title>
        <authorList>
            <person name="Fan W."/>
            <person name="Wang S."/>
            <person name="Wang H."/>
            <person name="Wang A."/>
            <person name="Jiang F."/>
            <person name="Liu H."/>
            <person name="Zhao H."/>
            <person name="Xu D."/>
            <person name="Zhang Y."/>
        </authorList>
    </citation>
    <scope>NUCLEOTIDE SEQUENCE [LARGE SCALE GENOMIC DNA]</scope>
    <source>
        <strain evidence="2">cv. Yunnan</strain>
        <tissue evidence="1">Leaves</tissue>
    </source>
</reference>
<keyword evidence="2" id="KW-1185">Reference proteome</keyword>
<dbReference type="Proteomes" id="UP001056120">
    <property type="component" value="Linkage Group LG08"/>
</dbReference>
<evidence type="ECO:0000313" key="2">
    <source>
        <dbReference type="Proteomes" id="UP001056120"/>
    </source>
</evidence>
<organism evidence="1 2">
    <name type="scientific">Smallanthus sonchifolius</name>
    <dbReference type="NCBI Taxonomy" id="185202"/>
    <lineage>
        <taxon>Eukaryota</taxon>
        <taxon>Viridiplantae</taxon>
        <taxon>Streptophyta</taxon>
        <taxon>Embryophyta</taxon>
        <taxon>Tracheophyta</taxon>
        <taxon>Spermatophyta</taxon>
        <taxon>Magnoliopsida</taxon>
        <taxon>eudicotyledons</taxon>
        <taxon>Gunneridae</taxon>
        <taxon>Pentapetalae</taxon>
        <taxon>asterids</taxon>
        <taxon>campanulids</taxon>
        <taxon>Asterales</taxon>
        <taxon>Asteraceae</taxon>
        <taxon>Asteroideae</taxon>
        <taxon>Heliantheae alliance</taxon>
        <taxon>Millerieae</taxon>
        <taxon>Smallanthus</taxon>
    </lineage>
</organism>
<proteinExistence type="predicted"/>
<dbReference type="EMBL" id="CM042025">
    <property type="protein sequence ID" value="KAI3808911.1"/>
    <property type="molecule type" value="Genomic_DNA"/>
</dbReference>